<proteinExistence type="predicted"/>
<dbReference type="PANTHER" id="PTHR11360:SF308">
    <property type="entry name" value="BLL3089 PROTEIN"/>
    <property type="match status" value="1"/>
</dbReference>
<organism evidence="6 7">
    <name type="scientific">Neomesorhizobium albiziae</name>
    <dbReference type="NCBI Taxonomy" id="335020"/>
    <lineage>
        <taxon>Bacteria</taxon>
        <taxon>Pseudomonadati</taxon>
        <taxon>Pseudomonadota</taxon>
        <taxon>Alphaproteobacteria</taxon>
        <taxon>Hyphomicrobiales</taxon>
        <taxon>Phyllobacteriaceae</taxon>
        <taxon>Neomesorhizobium</taxon>
    </lineage>
</organism>
<feature type="transmembrane region" description="Helical" evidence="4">
    <location>
        <begin position="47"/>
        <end position="66"/>
    </location>
</feature>
<evidence type="ECO:0000256" key="2">
    <source>
        <dbReference type="ARBA" id="ARBA00022989"/>
    </source>
</evidence>
<feature type="transmembrane region" description="Helical" evidence="4">
    <location>
        <begin position="137"/>
        <end position="154"/>
    </location>
</feature>
<protein>
    <submittedName>
        <fullName evidence="6">Predicted arabinose efflux permease, MFS family</fullName>
    </submittedName>
</protein>
<dbReference type="NCBIfam" id="NF033733">
    <property type="entry name" value="MFS_ArsK"/>
    <property type="match status" value="1"/>
</dbReference>
<dbReference type="OrthoDB" id="7200137at2"/>
<feature type="transmembrane region" description="Helical" evidence="4">
    <location>
        <begin position="7"/>
        <end position="27"/>
    </location>
</feature>
<feature type="transmembrane region" description="Helical" evidence="4">
    <location>
        <begin position="166"/>
        <end position="184"/>
    </location>
</feature>
<dbReference type="AlphaFoldDB" id="A0A1I3ZCQ8"/>
<feature type="transmembrane region" description="Helical" evidence="4">
    <location>
        <begin position="235"/>
        <end position="257"/>
    </location>
</feature>
<dbReference type="PROSITE" id="PS50850">
    <property type="entry name" value="MFS"/>
    <property type="match status" value="1"/>
</dbReference>
<dbReference type="InterPro" id="IPR036259">
    <property type="entry name" value="MFS_trans_sf"/>
</dbReference>
<name>A0A1I3ZCQ8_9HYPH</name>
<feature type="transmembrane region" description="Helical" evidence="4">
    <location>
        <begin position="263"/>
        <end position="287"/>
    </location>
</feature>
<dbReference type="Proteomes" id="UP000323300">
    <property type="component" value="Unassembled WGS sequence"/>
</dbReference>
<dbReference type="Pfam" id="PF07690">
    <property type="entry name" value="MFS_1"/>
    <property type="match status" value="1"/>
</dbReference>
<feature type="transmembrane region" description="Helical" evidence="4">
    <location>
        <begin position="386"/>
        <end position="408"/>
    </location>
</feature>
<dbReference type="RefSeq" id="WP_149760448.1">
    <property type="nucleotide sequence ID" value="NZ_BSPE01000031.1"/>
</dbReference>
<dbReference type="EMBL" id="FOSL01000006">
    <property type="protein sequence ID" value="SFK41511.1"/>
    <property type="molecule type" value="Genomic_DNA"/>
</dbReference>
<sequence>MRISDRHLAVTVWGLGVTQIVGYGTLYYSFSILAPEMARDFSWSLEWVYGALSAALLAGGLAAPLTGRGIDRYGAGRVMTAGSVAAAISLAACALAPERTSFFMALLALQVASGLVQYNAAFALLVQVAPNRAQRSITHLTLIAGFASTLFWPLTTLLHEHMTWRAVYFAFAAANLLICLPIHWRLSLLSRRSLTAAAKPVATEAAVEEADVPVPPEMPLRVEGSLPVALRPKGFVLMAAGFTLMSFVLSALLVHMVPMLGAIGLGALAVLVGTVFGPAQVLARFVNMIFGAGMPPARLAIVAAFSLSLAIIVLLASAPWLGGAIVFALLFGAGSGLNSIVQGTLPLTLFGSDGYGVLVGRITGIRLVVAAAAPFVFAFISEQFGVHAALAATAMVGAGSVVAFMLVARLAGSSPARD</sequence>
<evidence type="ECO:0000313" key="7">
    <source>
        <dbReference type="Proteomes" id="UP000323300"/>
    </source>
</evidence>
<evidence type="ECO:0000256" key="1">
    <source>
        <dbReference type="ARBA" id="ARBA00022692"/>
    </source>
</evidence>
<feature type="transmembrane region" description="Helical" evidence="4">
    <location>
        <begin position="103"/>
        <end position="125"/>
    </location>
</feature>
<feature type="transmembrane region" description="Helical" evidence="4">
    <location>
        <begin position="299"/>
        <end position="318"/>
    </location>
</feature>
<dbReference type="PANTHER" id="PTHR11360">
    <property type="entry name" value="MONOCARBOXYLATE TRANSPORTER"/>
    <property type="match status" value="1"/>
</dbReference>
<dbReference type="GO" id="GO:0022857">
    <property type="term" value="F:transmembrane transporter activity"/>
    <property type="evidence" value="ECO:0007669"/>
    <property type="project" value="InterPro"/>
</dbReference>
<evidence type="ECO:0000256" key="3">
    <source>
        <dbReference type="ARBA" id="ARBA00023136"/>
    </source>
</evidence>
<feature type="domain" description="Major facilitator superfamily (MFS) profile" evidence="5">
    <location>
        <begin position="8"/>
        <end position="411"/>
    </location>
</feature>
<dbReference type="InterPro" id="IPR020846">
    <property type="entry name" value="MFS_dom"/>
</dbReference>
<dbReference type="SUPFAM" id="SSF103473">
    <property type="entry name" value="MFS general substrate transporter"/>
    <property type="match status" value="1"/>
</dbReference>
<keyword evidence="7" id="KW-1185">Reference proteome</keyword>
<keyword evidence="3 4" id="KW-0472">Membrane</keyword>
<feature type="transmembrane region" description="Helical" evidence="4">
    <location>
        <begin position="324"/>
        <end position="350"/>
    </location>
</feature>
<feature type="transmembrane region" description="Helical" evidence="4">
    <location>
        <begin position="362"/>
        <end position="380"/>
    </location>
</feature>
<dbReference type="InterPro" id="IPR050327">
    <property type="entry name" value="Proton-linked_MCT"/>
</dbReference>
<evidence type="ECO:0000256" key="4">
    <source>
        <dbReference type="SAM" id="Phobius"/>
    </source>
</evidence>
<evidence type="ECO:0000313" key="6">
    <source>
        <dbReference type="EMBL" id="SFK41511.1"/>
    </source>
</evidence>
<accession>A0A1I3ZCQ8</accession>
<gene>
    <name evidence="6" type="ORF">SAMN04488498_10680</name>
</gene>
<dbReference type="Gene3D" id="1.20.1250.20">
    <property type="entry name" value="MFS general substrate transporter like domains"/>
    <property type="match status" value="1"/>
</dbReference>
<reference evidence="6 7" key="1">
    <citation type="submission" date="2016-10" db="EMBL/GenBank/DDBJ databases">
        <authorList>
            <person name="Varghese N."/>
            <person name="Submissions S."/>
        </authorList>
    </citation>
    <scope>NUCLEOTIDE SEQUENCE [LARGE SCALE GENOMIC DNA]</scope>
    <source>
        <strain evidence="6 7">DSM 21822</strain>
    </source>
</reference>
<feature type="transmembrane region" description="Helical" evidence="4">
    <location>
        <begin position="78"/>
        <end position="97"/>
    </location>
</feature>
<keyword evidence="1 4" id="KW-0812">Transmembrane</keyword>
<keyword evidence="2 4" id="KW-1133">Transmembrane helix</keyword>
<evidence type="ECO:0000259" key="5">
    <source>
        <dbReference type="PROSITE" id="PS50850"/>
    </source>
</evidence>
<dbReference type="InterPro" id="IPR011701">
    <property type="entry name" value="MFS"/>
</dbReference>